<evidence type="ECO:0000313" key="2">
    <source>
        <dbReference type="EMBL" id="AHL18947.1"/>
    </source>
</evidence>
<keyword evidence="1" id="KW-1133">Transmembrane helix</keyword>
<reference evidence="2" key="1">
    <citation type="journal article" date="2014" name="Appl. Environ. Microbiol.">
        <title>Comparative genomic and morphological analysis of Listeria phages isolated from farm environments.</title>
        <authorList>
            <person name="Denes T."/>
            <person name="Vongkamjan K."/>
            <person name="Ackermann H.W."/>
            <person name="Moreno Switt A.I."/>
            <person name="Wiedmann M."/>
            <person name="den Bakker H.C."/>
        </authorList>
    </citation>
    <scope>NUCLEOTIDE SEQUENCE</scope>
</reference>
<accession>A0A059T6L7</accession>
<protein>
    <submittedName>
        <fullName evidence="2">Uncharacterized protein</fullName>
    </submittedName>
</protein>
<keyword evidence="1" id="KW-0812">Transmembrane</keyword>
<organism evidence="2">
    <name type="scientific">Listeria phage LP-032</name>
    <dbReference type="NCBI Taxonomy" id="1173746"/>
    <lineage>
        <taxon>Viruses</taxon>
        <taxon>Duplodnaviria</taxon>
        <taxon>Heunggongvirae</taxon>
        <taxon>Uroviricota</taxon>
        <taxon>Caudoviricetes</taxon>
        <taxon>Homburgvirus</taxon>
        <taxon>Homburgvirus LP26</taxon>
    </lineage>
</organism>
<feature type="transmembrane region" description="Helical" evidence="1">
    <location>
        <begin position="6"/>
        <end position="23"/>
    </location>
</feature>
<proteinExistence type="predicted"/>
<keyword evidence="1" id="KW-0472">Membrane</keyword>
<feature type="transmembrane region" description="Helical" evidence="1">
    <location>
        <begin position="35"/>
        <end position="53"/>
    </location>
</feature>
<name>A0A059T6L7_9CAUD</name>
<dbReference type="EMBL" id="KJ094026">
    <property type="protein sequence ID" value="AHL18947.1"/>
    <property type="molecule type" value="Genomic_DNA"/>
</dbReference>
<sequence length="54" mass="5894">MLELSIFLIMVCTGQYLLMTAIDTSHPLNIFACKAISFLAIAFLALGIVATLYL</sequence>
<gene>
    <name evidence="2" type="ORF">LP032_098</name>
</gene>
<evidence type="ECO:0000256" key="1">
    <source>
        <dbReference type="SAM" id="Phobius"/>
    </source>
</evidence>